<dbReference type="PANTHER" id="PTHR11219:SF69">
    <property type="entry name" value="TENEURIN-A"/>
    <property type="match status" value="1"/>
</dbReference>
<evidence type="ECO:0000256" key="6">
    <source>
        <dbReference type="ARBA" id="ARBA00022692"/>
    </source>
</evidence>
<keyword evidence="6" id="KW-0812">Transmembrane</keyword>
<evidence type="ECO:0000256" key="2">
    <source>
        <dbReference type="ARBA" id="ARBA00004236"/>
    </source>
</evidence>
<keyword evidence="8" id="KW-1133">Transmembrane helix</keyword>
<evidence type="ECO:0000313" key="15">
    <source>
        <dbReference type="EMBL" id="KAJ9594790.1"/>
    </source>
</evidence>
<feature type="domain" description="EGF-like" evidence="14">
    <location>
        <begin position="181"/>
        <end position="217"/>
    </location>
</feature>
<keyword evidence="5 12" id="KW-0245">EGF-like domain</keyword>
<evidence type="ECO:0000313" key="16">
    <source>
        <dbReference type="Proteomes" id="UP001233999"/>
    </source>
</evidence>
<dbReference type="EMBL" id="JASPKZ010002720">
    <property type="protein sequence ID" value="KAJ9594790.1"/>
    <property type="molecule type" value="Genomic_DNA"/>
</dbReference>
<dbReference type="InterPro" id="IPR000742">
    <property type="entry name" value="EGF"/>
</dbReference>
<dbReference type="FunFam" id="2.10.25.10:FF:000021">
    <property type="entry name" value="Teneurin transmembrane protein 2"/>
    <property type="match status" value="2"/>
</dbReference>
<dbReference type="SUPFAM" id="SSF57196">
    <property type="entry name" value="EGF/Laminin"/>
    <property type="match status" value="3"/>
</dbReference>
<dbReference type="PROSITE" id="PS50026">
    <property type="entry name" value="EGF_3"/>
    <property type="match status" value="2"/>
</dbReference>
<feature type="disulfide bond" evidence="12">
    <location>
        <begin position="207"/>
        <end position="216"/>
    </location>
</feature>
<dbReference type="Pfam" id="PF25024">
    <property type="entry name" value="EGF_TEN"/>
    <property type="match status" value="1"/>
</dbReference>
<dbReference type="FunFam" id="2.10.25.10:FF:000013">
    <property type="entry name" value="Teneurin transmembrane protein 4"/>
    <property type="match status" value="1"/>
</dbReference>
<dbReference type="Gene3D" id="2.10.25.10">
    <property type="entry name" value="Laminin"/>
    <property type="match status" value="6"/>
</dbReference>
<comment type="subcellular location">
    <subcellularLocation>
        <location evidence="2">Cell membrane</location>
    </subcellularLocation>
    <subcellularLocation>
        <location evidence="1">Membrane</location>
        <topology evidence="1">Single-pass membrane protein</topology>
    </subcellularLocation>
</comment>
<proteinExistence type="inferred from homology"/>
<evidence type="ECO:0000256" key="11">
    <source>
        <dbReference type="ARBA" id="ARBA00023180"/>
    </source>
</evidence>
<dbReference type="GO" id="GO:0008038">
    <property type="term" value="P:neuron recognition"/>
    <property type="evidence" value="ECO:0007669"/>
    <property type="project" value="UniProtKB-ARBA"/>
</dbReference>
<comment type="similarity">
    <text evidence="3">Belongs to the tenascin family. Teneurin subfamily.</text>
</comment>
<dbReference type="GO" id="GO:0005886">
    <property type="term" value="C:plasma membrane"/>
    <property type="evidence" value="ECO:0007669"/>
    <property type="project" value="UniProtKB-SubCell"/>
</dbReference>
<keyword evidence="9" id="KW-0472">Membrane</keyword>
<dbReference type="GO" id="GO:0008045">
    <property type="term" value="P:motor neuron axon guidance"/>
    <property type="evidence" value="ECO:0007669"/>
    <property type="project" value="TreeGrafter"/>
</dbReference>
<keyword evidence="4" id="KW-1003">Cell membrane</keyword>
<dbReference type="InterPro" id="IPR051216">
    <property type="entry name" value="Teneurin"/>
</dbReference>
<gene>
    <name evidence="15" type="ORF">L9F63_013922</name>
</gene>
<feature type="disulfide bond" evidence="12">
    <location>
        <begin position="372"/>
        <end position="381"/>
    </location>
</feature>
<evidence type="ECO:0000256" key="4">
    <source>
        <dbReference type="ARBA" id="ARBA00022475"/>
    </source>
</evidence>
<evidence type="ECO:0000256" key="13">
    <source>
        <dbReference type="SAM" id="MobiDB-lite"/>
    </source>
</evidence>
<dbReference type="Proteomes" id="UP001233999">
    <property type="component" value="Unassembled WGS sequence"/>
</dbReference>
<evidence type="ECO:0000256" key="1">
    <source>
        <dbReference type="ARBA" id="ARBA00004167"/>
    </source>
</evidence>
<dbReference type="SMART" id="SM00181">
    <property type="entry name" value="EGF"/>
    <property type="match status" value="7"/>
</dbReference>
<dbReference type="PANTHER" id="PTHR11219">
    <property type="entry name" value="TENEURIN AND N-ACETYLGLUCOSAMINE-1-PHOSPHODIESTER ALPHA-N-ACETYLGLUCOSAMINIDASE"/>
    <property type="match status" value="1"/>
</dbReference>
<feature type="domain" description="EGF-like" evidence="14">
    <location>
        <begin position="351"/>
        <end position="382"/>
    </location>
</feature>
<evidence type="ECO:0000256" key="5">
    <source>
        <dbReference type="ARBA" id="ARBA00022536"/>
    </source>
</evidence>
<reference evidence="15" key="2">
    <citation type="submission" date="2023-05" db="EMBL/GenBank/DDBJ databases">
        <authorList>
            <person name="Fouks B."/>
        </authorList>
    </citation>
    <scope>NUCLEOTIDE SEQUENCE</scope>
    <source>
        <strain evidence="15">Stay&amp;Tobe</strain>
        <tissue evidence="15">Testes</tissue>
    </source>
</reference>
<evidence type="ECO:0000256" key="9">
    <source>
        <dbReference type="ARBA" id="ARBA00023136"/>
    </source>
</evidence>
<name>A0AAD8EL85_DIPPU</name>
<dbReference type="AlphaFoldDB" id="A0AAD8EL85"/>
<dbReference type="InterPro" id="IPR057629">
    <property type="entry name" value="Teneurin1-4_GBD"/>
</dbReference>
<dbReference type="FunFam" id="2.10.25.10:FF:000001">
    <property type="entry name" value="Tenascin C"/>
    <property type="match status" value="1"/>
</dbReference>
<evidence type="ECO:0000256" key="3">
    <source>
        <dbReference type="ARBA" id="ARBA00009385"/>
    </source>
</evidence>
<keyword evidence="7" id="KW-0677">Repeat</keyword>
<comment type="caution">
    <text evidence="15">The sequence shown here is derived from an EMBL/GenBank/DDBJ whole genome shotgun (WGS) entry which is preliminary data.</text>
</comment>
<evidence type="ECO:0000256" key="7">
    <source>
        <dbReference type="ARBA" id="ARBA00022737"/>
    </source>
</evidence>
<sequence length="407" mass="43913">MVMDDDLVHFHSPALSSVSAVSFTTSTTQKWRDHRIPGSETLHVIPPPPFIVNHNHLEKSPESVEDNFENLSDASKKRQNKETAQKSSQPVQKKGRGNEEHKVGKRSAGVGGSVLMLVNVTLLQYLDTGRWFLSVYNDDLRPHQVTLVVAEAEGVSIACPNDCSGHGSCYLGKCDCIDGYEGIDCSKSVCPVLCSNHGKYGGGLCHCEEGWKGQECDVPEHDCQAHCSGHGQCLAGVCVCQPGWKGTFCEQVDCPDPSCSGHGTCVGGKCYCKAGWQGANCSAVDQQVYQCLPGCSKHGSYNLETGACVCDNYWAGPDCSQELCSLDCGPHGRCDKGKCDCHPGWTGDRCDLLPCDPRCSEHGQCKNGTCVCSQGWNGKHCTLPGCKSACNRQHTPPFEGSHDLTHQ</sequence>
<reference evidence="15" key="1">
    <citation type="journal article" date="2023" name="IScience">
        <title>Live-bearing cockroach genome reveals convergent evolutionary mechanisms linked to viviparity in insects and beyond.</title>
        <authorList>
            <person name="Fouks B."/>
            <person name="Harrison M.C."/>
            <person name="Mikhailova A.A."/>
            <person name="Marchal E."/>
            <person name="English S."/>
            <person name="Carruthers M."/>
            <person name="Jennings E.C."/>
            <person name="Chiamaka E.L."/>
            <person name="Frigard R.A."/>
            <person name="Pippel M."/>
            <person name="Attardo G.M."/>
            <person name="Benoit J.B."/>
            <person name="Bornberg-Bauer E."/>
            <person name="Tobe S.S."/>
        </authorList>
    </citation>
    <scope>NUCLEOTIDE SEQUENCE</scope>
    <source>
        <strain evidence="15">Stay&amp;Tobe</strain>
    </source>
</reference>
<evidence type="ECO:0000256" key="12">
    <source>
        <dbReference type="PROSITE-ProRule" id="PRU00076"/>
    </source>
</evidence>
<evidence type="ECO:0000259" key="14">
    <source>
        <dbReference type="PROSITE" id="PS50026"/>
    </source>
</evidence>
<dbReference type="Pfam" id="PF23093">
    <property type="entry name" value="GBD_Tenm3"/>
    <property type="match status" value="1"/>
</dbReference>
<keyword evidence="10 12" id="KW-1015">Disulfide bond</keyword>
<accession>A0AAD8EL85</accession>
<organism evidence="15 16">
    <name type="scientific">Diploptera punctata</name>
    <name type="common">Pacific beetle cockroach</name>
    <dbReference type="NCBI Taxonomy" id="6984"/>
    <lineage>
        <taxon>Eukaryota</taxon>
        <taxon>Metazoa</taxon>
        <taxon>Ecdysozoa</taxon>
        <taxon>Arthropoda</taxon>
        <taxon>Hexapoda</taxon>
        <taxon>Insecta</taxon>
        <taxon>Pterygota</taxon>
        <taxon>Neoptera</taxon>
        <taxon>Polyneoptera</taxon>
        <taxon>Dictyoptera</taxon>
        <taxon>Blattodea</taxon>
        <taxon>Blaberoidea</taxon>
        <taxon>Blaberidae</taxon>
        <taxon>Diplopterinae</taxon>
        <taxon>Diploptera</taxon>
    </lineage>
</organism>
<comment type="caution">
    <text evidence="12">Lacks conserved residue(s) required for the propagation of feature annotation.</text>
</comment>
<evidence type="ECO:0000256" key="10">
    <source>
        <dbReference type="ARBA" id="ARBA00023157"/>
    </source>
</evidence>
<feature type="region of interest" description="Disordered" evidence="13">
    <location>
        <begin position="52"/>
        <end position="105"/>
    </location>
</feature>
<evidence type="ECO:0000256" key="8">
    <source>
        <dbReference type="ARBA" id="ARBA00022989"/>
    </source>
</evidence>
<feature type="disulfide bond" evidence="12">
    <location>
        <begin position="355"/>
        <end position="365"/>
    </location>
</feature>
<dbReference type="PROSITE" id="PS01186">
    <property type="entry name" value="EGF_2"/>
    <property type="match status" value="3"/>
</dbReference>
<dbReference type="PROSITE" id="PS00022">
    <property type="entry name" value="EGF_1"/>
    <property type="match status" value="3"/>
</dbReference>
<feature type="compositionally biased region" description="Basic and acidic residues" evidence="13">
    <location>
        <begin position="74"/>
        <end position="84"/>
    </location>
</feature>
<keyword evidence="16" id="KW-1185">Reference proteome</keyword>
<keyword evidence="11" id="KW-0325">Glycoprotein</keyword>
<protein>
    <recommendedName>
        <fullName evidence="14">EGF-like domain-containing protein</fullName>
    </recommendedName>
</protein>